<accession>A0A835GAL9</accession>
<gene>
    <name evidence="1" type="ORF">HW555_009778</name>
</gene>
<dbReference type="AlphaFoldDB" id="A0A835GAL9"/>
<proteinExistence type="predicted"/>
<evidence type="ECO:0000313" key="1">
    <source>
        <dbReference type="EMBL" id="KAF9411431.1"/>
    </source>
</evidence>
<sequence>SNNMLAEREAQFYCYKQKSCSPGGSKVCGYDPNRPNLAVFEDLCTLFKANCVKAGRFRLVAQVVCETKMEYEKHDKNQTLQHIQLPINKKSNDTRSTGLKMKLYRENYALFNCHKQRSCTPGGDKVCAINEETNQMTEFPDKCLFYRANCEWLGGLYLWCPGGPVVQ</sequence>
<dbReference type="EMBL" id="JACKWZ010000225">
    <property type="protein sequence ID" value="KAF9411431.1"/>
    <property type="molecule type" value="Genomic_DNA"/>
</dbReference>
<feature type="non-terminal residue" evidence="1">
    <location>
        <position position="1"/>
    </location>
</feature>
<comment type="caution">
    <text evidence="1">The sequence shown here is derived from an EMBL/GenBank/DDBJ whole genome shotgun (WGS) entry which is preliminary data.</text>
</comment>
<evidence type="ECO:0000313" key="2">
    <source>
        <dbReference type="Proteomes" id="UP000648187"/>
    </source>
</evidence>
<protein>
    <submittedName>
        <fullName evidence="1">Uncharacterized protein</fullName>
    </submittedName>
</protein>
<reference evidence="1" key="1">
    <citation type="submission" date="2020-08" db="EMBL/GenBank/DDBJ databases">
        <title>Spodoptera exigua strain:BAW_Kor-Di-RS1 Genome sequencing and assembly.</title>
        <authorList>
            <person name="Kim J."/>
            <person name="Nam H.Y."/>
            <person name="Kwon M."/>
            <person name="Choi J.H."/>
            <person name="Cho S.R."/>
            <person name="Kim G.-H."/>
        </authorList>
    </citation>
    <scope>NUCLEOTIDE SEQUENCE</scope>
    <source>
        <strain evidence="1">BAW_Kor-Di-RS1</strain>
        <tissue evidence="1">Whole-body</tissue>
    </source>
</reference>
<keyword evidence="2" id="KW-1185">Reference proteome</keyword>
<organism evidence="1 2">
    <name type="scientific">Spodoptera exigua</name>
    <name type="common">Beet armyworm</name>
    <name type="synonym">Noctua fulgens</name>
    <dbReference type="NCBI Taxonomy" id="7107"/>
    <lineage>
        <taxon>Eukaryota</taxon>
        <taxon>Metazoa</taxon>
        <taxon>Ecdysozoa</taxon>
        <taxon>Arthropoda</taxon>
        <taxon>Hexapoda</taxon>
        <taxon>Insecta</taxon>
        <taxon>Pterygota</taxon>
        <taxon>Neoptera</taxon>
        <taxon>Endopterygota</taxon>
        <taxon>Lepidoptera</taxon>
        <taxon>Glossata</taxon>
        <taxon>Ditrysia</taxon>
        <taxon>Noctuoidea</taxon>
        <taxon>Noctuidae</taxon>
        <taxon>Amphipyrinae</taxon>
        <taxon>Spodoptera</taxon>
    </lineage>
</organism>
<dbReference type="Proteomes" id="UP000648187">
    <property type="component" value="Unassembled WGS sequence"/>
</dbReference>
<name>A0A835GAL9_SPOEX</name>